<feature type="transmembrane region" description="Helical" evidence="7">
    <location>
        <begin position="478"/>
        <end position="500"/>
    </location>
</feature>
<feature type="domain" description="Cytochrome C biogenesis protein transmembrane" evidence="9">
    <location>
        <begin position="322"/>
        <end position="534"/>
    </location>
</feature>
<dbReference type="RefSeq" id="WP_087504860.1">
    <property type="nucleotide sequence ID" value="NZ_BMDX01000003.1"/>
</dbReference>
<keyword evidence="6" id="KW-0676">Redox-active center</keyword>
<evidence type="ECO:0000256" key="8">
    <source>
        <dbReference type="SAM" id="SignalP"/>
    </source>
</evidence>
<dbReference type="OrthoDB" id="9811036at2"/>
<dbReference type="GO" id="GO:0016020">
    <property type="term" value="C:membrane"/>
    <property type="evidence" value="ECO:0007669"/>
    <property type="project" value="UniProtKB-SubCell"/>
</dbReference>
<dbReference type="CDD" id="cd02953">
    <property type="entry name" value="DsbDgamma"/>
    <property type="match status" value="1"/>
</dbReference>
<feature type="transmembrane region" description="Helical" evidence="7">
    <location>
        <begin position="367"/>
        <end position="384"/>
    </location>
</feature>
<comment type="subcellular location">
    <subcellularLocation>
        <location evidence="1">Membrane</location>
        <topology evidence="1">Multi-pass membrane protein</topology>
    </subcellularLocation>
</comment>
<proteinExistence type="predicted"/>
<evidence type="ECO:0000256" key="2">
    <source>
        <dbReference type="ARBA" id="ARBA00022692"/>
    </source>
</evidence>
<dbReference type="EMBL" id="BMDX01000003">
    <property type="protein sequence ID" value="GGA69210.1"/>
    <property type="molecule type" value="Genomic_DNA"/>
</dbReference>
<feature type="transmembrane region" description="Helical" evidence="7">
    <location>
        <begin position="543"/>
        <end position="561"/>
    </location>
</feature>
<dbReference type="InterPro" id="IPR028250">
    <property type="entry name" value="DsbDN"/>
</dbReference>
<evidence type="ECO:0000256" key="7">
    <source>
        <dbReference type="SAM" id="Phobius"/>
    </source>
</evidence>
<gene>
    <name evidence="11" type="ORF">GCM10011369_08570</name>
</gene>
<sequence>MLTRPIANLLISCFSLLLLASPAKALTSGPQQHPHIEVELVAENQTWVPGTTQWLGLAMRPESHWHTYWKNPGDSGIATTFDFSINTLNGPESEAISLPTGNVAWPTPERIVISDITNFGYYHDSLLMVPVELPTTLNASAISVELDASWLVCKESCIPGDGKFQLTIPVANTTRPSAFATLFEQTRKLLPQQAQSSQLRFNLNPDNNEQIRFQYVPETNNAMPMSSSVDLFAANEQLIAAADKPQWQQLIDVEGAKFWQTDIAVSDYFYQLPQSAEVVLAAANSEGVIQGLTITAKQQALLANRSDNSADSQQQAQQSLVILMLMAFVGGILLNLMPCVFPVLSLKALSLVKLSGKAASQARLHGLLYSLGILASLTVLAAILTVMKQAGAAVGWGFQLQDPIFLTVLSLLMVLMAASLLGAFEVAGSWMSVGSERLSRGDRTASLLSGCLAVVVASPCMTPLMAPALGVALTLPMVSMFIILMALGLGLALPIIILTLQPKLIAKMPKPGPWLDTFKQALAFPLLLTALWLLWLLQQHDPTWVLVVLAILLIMSFCWWLKVRGYPKFATAVIVATVATTVALTQRSASDDGGLAAVAQPYSAQLLQQHLNQGEVVFVNMTADWCLTCKVNERVTFSQQTVAAVFDEHSIHYVVGDWTHRDRAISDYLDQFQHAGVPLYVLYNQRGEALVLPQILTPSTVVEYIETHAINI</sequence>
<dbReference type="InterPro" id="IPR003834">
    <property type="entry name" value="Cyt_c_assmbl_TM_dom"/>
</dbReference>
<dbReference type="PROSITE" id="PS00194">
    <property type="entry name" value="THIOREDOXIN_1"/>
    <property type="match status" value="1"/>
</dbReference>
<feature type="transmembrane region" description="Helical" evidence="7">
    <location>
        <begin position="320"/>
        <end position="346"/>
    </location>
</feature>
<dbReference type="Pfam" id="PF13899">
    <property type="entry name" value="Thioredoxin_7"/>
    <property type="match status" value="1"/>
</dbReference>
<keyword evidence="4 7" id="KW-1133">Transmembrane helix</keyword>
<dbReference type="InterPro" id="IPR036249">
    <property type="entry name" value="Thioredoxin-like_sf"/>
</dbReference>
<feature type="chain" id="PRO_5035312954" evidence="8">
    <location>
        <begin position="26"/>
        <end position="712"/>
    </location>
</feature>
<protein>
    <submittedName>
        <fullName evidence="11">Thiol:disulfide interchange protein DsbD</fullName>
    </submittedName>
</protein>
<dbReference type="GO" id="GO:0045454">
    <property type="term" value="P:cell redox homeostasis"/>
    <property type="evidence" value="ECO:0007669"/>
    <property type="project" value="TreeGrafter"/>
</dbReference>
<evidence type="ECO:0000256" key="3">
    <source>
        <dbReference type="ARBA" id="ARBA00022748"/>
    </source>
</evidence>
<keyword evidence="3" id="KW-0201">Cytochrome c-type biogenesis</keyword>
<evidence type="ECO:0000256" key="4">
    <source>
        <dbReference type="ARBA" id="ARBA00022989"/>
    </source>
</evidence>
<evidence type="ECO:0000313" key="11">
    <source>
        <dbReference type="EMBL" id="GGA69210.1"/>
    </source>
</evidence>
<evidence type="ECO:0000256" key="1">
    <source>
        <dbReference type="ARBA" id="ARBA00004141"/>
    </source>
</evidence>
<evidence type="ECO:0000259" key="10">
    <source>
        <dbReference type="Pfam" id="PF11412"/>
    </source>
</evidence>
<dbReference type="GO" id="GO:0017004">
    <property type="term" value="P:cytochrome complex assembly"/>
    <property type="evidence" value="ECO:0007669"/>
    <property type="project" value="UniProtKB-KW"/>
</dbReference>
<dbReference type="AlphaFoldDB" id="A0A8J2U2Z8"/>
<dbReference type="PANTHER" id="PTHR32234">
    <property type="entry name" value="THIOL:DISULFIDE INTERCHANGE PROTEIN DSBD"/>
    <property type="match status" value="1"/>
</dbReference>
<keyword evidence="5 7" id="KW-0472">Membrane</keyword>
<dbReference type="Pfam" id="PF11412">
    <property type="entry name" value="DsbD_N"/>
    <property type="match status" value="1"/>
</dbReference>
<feature type="transmembrane region" description="Helical" evidence="7">
    <location>
        <begin position="445"/>
        <end position="466"/>
    </location>
</feature>
<reference evidence="12" key="1">
    <citation type="journal article" date="2019" name="Int. J. Syst. Evol. Microbiol.">
        <title>The Global Catalogue of Microorganisms (GCM) 10K type strain sequencing project: providing services to taxonomists for standard genome sequencing and annotation.</title>
        <authorList>
            <consortium name="The Broad Institute Genomics Platform"/>
            <consortium name="The Broad Institute Genome Sequencing Center for Infectious Disease"/>
            <person name="Wu L."/>
            <person name="Ma J."/>
        </authorList>
    </citation>
    <scope>NUCLEOTIDE SEQUENCE [LARGE SCALE GENOMIC DNA]</scope>
    <source>
        <strain evidence="12">CGMCC 1.10130</strain>
    </source>
</reference>
<dbReference type="SUPFAM" id="SSF52833">
    <property type="entry name" value="Thioredoxin-like"/>
    <property type="match status" value="1"/>
</dbReference>
<feature type="transmembrane region" description="Helical" evidence="7">
    <location>
        <begin position="521"/>
        <end position="537"/>
    </location>
</feature>
<feature type="domain" description="Thiol:disulfide interchange protein DsbD N-terminal" evidence="10">
    <location>
        <begin position="38"/>
        <end position="167"/>
    </location>
</feature>
<keyword evidence="12" id="KW-1185">Reference proteome</keyword>
<dbReference type="Proteomes" id="UP000619743">
    <property type="component" value="Unassembled WGS sequence"/>
</dbReference>
<comment type="caution">
    <text evidence="11">The sequence shown here is derived from an EMBL/GenBank/DDBJ whole genome shotgun (WGS) entry which is preliminary data.</text>
</comment>
<dbReference type="Gene3D" id="3.40.30.10">
    <property type="entry name" value="Glutaredoxin"/>
    <property type="match status" value="1"/>
</dbReference>
<dbReference type="PANTHER" id="PTHR32234:SF3">
    <property type="entry name" value="SUPPRESSION OF COPPER SENSITIVITY PROTEIN"/>
    <property type="match status" value="1"/>
</dbReference>
<accession>A0A8J2U2Z8</accession>
<feature type="signal peptide" evidence="8">
    <location>
        <begin position="1"/>
        <end position="25"/>
    </location>
</feature>
<evidence type="ECO:0000313" key="12">
    <source>
        <dbReference type="Proteomes" id="UP000619743"/>
    </source>
</evidence>
<name>A0A8J2U2Z8_9GAMM</name>
<dbReference type="InterPro" id="IPR017937">
    <property type="entry name" value="Thioredoxin_CS"/>
</dbReference>
<feature type="transmembrane region" description="Helical" evidence="7">
    <location>
        <begin position="404"/>
        <end position="424"/>
    </location>
</feature>
<dbReference type="InterPro" id="IPR035671">
    <property type="entry name" value="DsbD_gamma"/>
</dbReference>
<keyword evidence="2 7" id="KW-0812">Transmembrane</keyword>
<evidence type="ECO:0000256" key="5">
    <source>
        <dbReference type="ARBA" id="ARBA00023136"/>
    </source>
</evidence>
<dbReference type="Pfam" id="PF02683">
    <property type="entry name" value="DsbD_TM"/>
    <property type="match status" value="1"/>
</dbReference>
<organism evidence="11 12">
    <name type="scientific">Neiella marina</name>
    <dbReference type="NCBI Taxonomy" id="508461"/>
    <lineage>
        <taxon>Bacteria</taxon>
        <taxon>Pseudomonadati</taxon>
        <taxon>Pseudomonadota</taxon>
        <taxon>Gammaproteobacteria</taxon>
        <taxon>Alteromonadales</taxon>
        <taxon>Echinimonadaceae</taxon>
        <taxon>Neiella</taxon>
    </lineage>
</organism>
<keyword evidence="8" id="KW-0732">Signal</keyword>
<evidence type="ECO:0000259" key="9">
    <source>
        <dbReference type="Pfam" id="PF02683"/>
    </source>
</evidence>
<dbReference type="GO" id="GO:0015035">
    <property type="term" value="F:protein-disulfide reductase activity"/>
    <property type="evidence" value="ECO:0007669"/>
    <property type="project" value="TreeGrafter"/>
</dbReference>
<evidence type="ECO:0000256" key="6">
    <source>
        <dbReference type="ARBA" id="ARBA00023284"/>
    </source>
</evidence>